<dbReference type="AlphaFoldDB" id="A0A445IFH3"/>
<sequence length="154" mass="17064">MIACRSLIRVERVLKFTNTYVAARSTRYCFQGQNAYHCLSCNFMMSGRKKKICLADHSMEQKKMNSIWRPIATNASSYEESLMKDALVKSVDGGKVQETGCSTSSNISNEHLTKVVADSATSSSQLQDNAENRVLEGDSSVSTEKHSISVQARL</sequence>
<dbReference type="EMBL" id="QZWG01000011">
    <property type="protein sequence ID" value="RZB84588.1"/>
    <property type="molecule type" value="Genomic_DNA"/>
</dbReference>
<proteinExistence type="predicted"/>
<organism evidence="2 3">
    <name type="scientific">Glycine soja</name>
    <name type="common">Wild soybean</name>
    <dbReference type="NCBI Taxonomy" id="3848"/>
    <lineage>
        <taxon>Eukaryota</taxon>
        <taxon>Viridiplantae</taxon>
        <taxon>Streptophyta</taxon>
        <taxon>Embryophyta</taxon>
        <taxon>Tracheophyta</taxon>
        <taxon>Spermatophyta</taxon>
        <taxon>Magnoliopsida</taxon>
        <taxon>eudicotyledons</taxon>
        <taxon>Gunneridae</taxon>
        <taxon>Pentapetalae</taxon>
        <taxon>rosids</taxon>
        <taxon>fabids</taxon>
        <taxon>Fabales</taxon>
        <taxon>Fabaceae</taxon>
        <taxon>Papilionoideae</taxon>
        <taxon>50 kb inversion clade</taxon>
        <taxon>NPAAA clade</taxon>
        <taxon>indigoferoid/millettioid clade</taxon>
        <taxon>Phaseoleae</taxon>
        <taxon>Glycine</taxon>
        <taxon>Glycine subgen. Soja</taxon>
    </lineage>
</organism>
<evidence type="ECO:0000313" key="3">
    <source>
        <dbReference type="Proteomes" id="UP000289340"/>
    </source>
</evidence>
<protein>
    <submittedName>
        <fullName evidence="2">Uncharacterized protein</fullName>
    </submittedName>
</protein>
<evidence type="ECO:0000313" key="2">
    <source>
        <dbReference type="EMBL" id="RZB84588.1"/>
    </source>
</evidence>
<feature type="compositionally biased region" description="Polar residues" evidence="1">
    <location>
        <begin position="119"/>
        <end position="129"/>
    </location>
</feature>
<comment type="caution">
    <text evidence="2">The sequence shown here is derived from an EMBL/GenBank/DDBJ whole genome shotgun (WGS) entry which is preliminary data.</text>
</comment>
<keyword evidence="3" id="KW-1185">Reference proteome</keyword>
<evidence type="ECO:0000256" key="1">
    <source>
        <dbReference type="SAM" id="MobiDB-lite"/>
    </source>
</evidence>
<reference evidence="2 3" key="1">
    <citation type="submission" date="2018-09" db="EMBL/GenBank/DDBJ databases">
        <title>A high-quality reference genome of wild soybean provides a powerful tool to mine soybean genomes.</title>
        <authorList>
            <person name="Xie M."/>
            <person name="Chung C.Y.L."/>
            <person name="Li M.-W."/>
            <person name="Wong F.-L."/>
            <person name="Chan T.-F."/>
            <person name="Lam H.-M."/>
        </authorList>
    </citation>
    <scope>NUCLEOTIDE SEQUENCE [LARGE SCALE GENOMIC DNA]</scope>
    <source>
        <strain evidence="3">cv. W05</strain>
        <tissue evidence="2">Hypocotyl of etiolated seedlings</tissue>
    </source>
</reference>
<dbReference type="Proteomes" id="UP000289340">
    <property type="component" value="Chromosome 11"/>
</dbReference>
<dbReference type="EMBL" id="QZWG01000011">
    <property type="protein sequence ID" value="RZB84589.1"/>
    <property type="molecule type" value="Genomic_DNA"/>
</dbReference>
<gene>
    <name evidence="2" type="ORF">D0Y65_032748</name>
</gene>
<accession>A0A445IFH3</accession>
<feature type="region of interest" description="Disordered" evidence="1">
    <location>
        <begin position="119"/>
        <end position="154"/>
    </location>
</feature>
<name>A0A445IFH3_GLYSO</name>